<dbReference type="InterPro" id="IPR029055">
    <property type="entry name" value="Ntn_hydrolases_N"/>
</dbReference>
<accession>A0AA35ZTU2</accession>
<dbReference type="InterPro" id="IPR023332">
    <property type="entry name" value="Proteasome_alpha-type"/>
</dbReference>
<proteinExistence type="inferred from homology"/>
<dbReference type="Proteomes" id="UP001177003">
    <property type="component" value="Chromosome 8"/>
</dbReference>
<dbReference type="GO" id="GO:0051603">
    <property type="term" value="P:proteolysis involved in protein catabolic process"/>
    <property type="evidence" value="ECO:0007669"/>
    <property type="project" value="InterPro"/>
</dbReference>
<dbReference type="InterPro" id="IPR001353">
    <property type="entry name" value="Proteasome_sua/b"/>
</dbReference>
<reference evidence="3" key="1">
    <citation type="submission" date="2023-04" db="EMBL/GenBank/DDBJ databases">
        <authorList>
            <person name="Vijverberg K."/>
            <person name="Xiong W."/>
            <person name="Schranz E."/>
        </authorList>
    </citation>
    <scope>NUCLEOTIDE SEQUENCE</scope>
</reference>
<dbReference type="EMBL" id="OX465084">
    <property type="protein sequence ID" value="CAI9298641.1"/>
    <property type="molecule type" value="Genomic_DNA"/>
</dbReference>
<evidence type="ECO:0000313" key="3">
    <source>
        <dbReference type="EMBL" id="CAI9298641.1"/>
    </source>
</evidence>
<name>A0AA35ZTU2_LACSI</name>
<dbReference type="Gene3D" id="3.60.20.10">
    <property type="entry name" value="Glutamine Phosphoribosylpyrophosphate, subunit 1, domain 1"/>
    <property type="match status" value="1"/>
</dbReference>
<keyword evidence="4" id="KW-1185">Reference proteome</keyword>
<dbReference type="AlphaFoldDB" id="A0AA35ZTU2"/>
<organism evidence="3 4">
    <name type="scientific">Lactuca saligna</name>
    <name type="common">Willowleaf lettuce</name>
    <dbReference type="NCBI Taxonomy" id="75948"/>
    <lineage>
        <taxon>Eukaryota</taxon>
        <taxon>Viridiplantae</taxon>
        <taxon>Streptophyta</taxon>
        <taxon>Embryophyta</taxon>
        <taxon>Tracheophyta</taxon>
        <taxon>Spermatophyta</taxon>
        <taxon>Magnoliopsida</taxon>
        <taxon>eudicotyledons</taxon>
        <taxon>Gunneridae</taxon>
        <taxon>Pentapetalae</taxon>
        <taxon>asterids</taxon>
        <taxon>campanulids</taxon>
        <taxon>Asterales</taxon>
        <taxon>Asteraceae</taxon>
        <taxon>Cichorioideae</taxon>
        <taxon>Cichorieae</taxon>
        <taxon>Lactucinae</taxon>
        <taxon>Lactuca</taxon>
    </lineage>
</organism>
<dbReference type="PROSITE" id="PS51475">
    <property type="entry name" value="PROTEASOME_ALPHA_2"/>
    <property type="match status" value="1"/>
</dbReference>
<dbReference type="SUPFAM" id="SSF56235">
    <property type="entry name" value="N-terminal nucleophile aminohydrolases (Ntn hydrolases)"/>
    <property type="match status" value="1"/>
</dbReference>
<comment type="similarity">
    <text evidence="2">Belongs to the peptidase T1A family.</text>
</comment>
<dbReference type="PANTHER" id="PTHR11599">
    <property type="entry name" value="PROTEASOME SUBUNIT ALPHA/BETA"/>
    <property type="match status" value="1"/>
</dbReference>
<sequence>MYKIDDHVACAVAGIMSDANILINTARVAAQRYTFSYQTPMPVEQLVQSLCDTKQGYTQFGGLRPFGVSFLFAGWDKNYGFQLYMSDPSGNYGGWKAAAVGANNQAAQSMLKQDYKEEISREEAVQLALKVLSKTMDSTSLTAEKLELAEVFLDDGGKVKYQVCSPENLGKMLVKYGVTQAPVDT</sequence>
<protein>
    <recommendedName>
        <fullName evidence="5">Proteasome endopeptidase complex</fullName>
    </recommendedName>
</protein>
<dbReference type="InterPro" id="IPR050115">
    <property type="entry name" value="Proteasome_alpha"/>
</dbReference>
<evidence type="ECO:0008006" key="5">
    <source>
        <dbReference type="Google" id="ProtNLM"/>
    </source>
</evidence>
<evidence type="ECO:0000256" key="2">
    <source>
        <dbReference type="PROSITE-ProRule" id="PRU00808"/>
    </source>
</evidence>
<evidence type="ECO:0000256" key="1">
    <source>
        <dbReference type="ARBA" id="ARBA00022942"/>
    </source>
</evidence>
<gene>
    <name evidence="3" type="ORF">LSALG_LOCUS37392</name>
</gene>
<dbReference type="GO" id="GO:0019773">
    <property type="term" value="C:proteasome core complex, alpha-subunit complex"/>
    <property type="evidence" value="ECO:0007669"/>
    <property type="project" value="UniProtKB-UniRule"/>
</dbReference>
<dbReference type="Pfam" id="PF00227">
    <property type="entry name" value="Proteasome"/>
    <property type="match status" value="1"/>
</dbReference>
<keyword evidence="1 2" id="KW-0647">Proteasome</keyword>
<evidence type="ECO:0000313" key="4">
    <source>
        <dbReference type="Proteomes" id="UP001177003"/>
    </source>
</evidence>